<dbReference type="InterPro" id="IPR051943">
    <property type="entry name" value="TRAFAC_Dynamin-like_GTPase"/>
</dbReference>
<dbReference type="EMBL" id="BLKM01000358">
    <property type="protein sequence ID" value="GFG32291.1"/>
    <property type="molecule type" value="Genomic_DNA"/>
</dbReference>
<reference evidence="4" key="1">
    <citation type="submission" date="2020-01" db="EMBL/GenBank/DDBJ databases">
        <title>Draft genome sequence of the Termite Coptotermes fromosanus.</title>
        <authorList>
            <person name="Itakura S."/>
            <person name="Yosikawa Y."/>
            <person name="Umezawa K."/>
        </authorList>
    </citation>
    <scope>NUCLEOTIDE SEQUENCE [LARGE SCALE GENOMIC DNA]</scope>
</reference>
<evidence type="ECO:0000313" key="3">
    <source>
        <dbReference type="EMBL" id="GFG32291.1"/>
    </source>
</evidence>
<dbReference type="Gene3D" id="1.10.268.20">
    <property type="match status" value="2"/>
</dbReference>
<protein>
    <recommendedName>
        <fullName evidence="2">EH domain-containing protein</fullName>
    </recommendedName>
</protein>
<dbReference type="PANTHER" id="PTHR43681">
    <property type="entry name" value="TRANSMEMBRANE GTPASE FZO"/>
    <property type="match status" value="1"/>
</dbReference>
<comment type="caution">
    <text evidence="3">The sequence shown here is derived from an EMBL/GenBank/DDBJ whole genome shotgun (WGS) entry which is preliminary data.</text>
</comment>
<accession>A0A6L2PI85</accession>
<feature type="compositionally biased region" description="Acidic residues" evidence="1">
    <location>
        <begin position="127"/>
        <end position="141"/>
    </location>
</feature>
<gene>
    <name evidence="3" type="ORF">Cfor_02688</name>
</gene>
<feature type="compositionally biased region" description="Polar residues" evidence="1">
    <location>
        <begin position="155"/>
        <end position="164"/>
    </location>
</feature>
<feature type="compositionally biased region" description="Low complexity" evidence="1">
    <location>
        <begin position="458"/>
        <end position="467"/>
    </location>
</feature>
<feature type="compositionally biased region" description="Basic and acidic residues" evidence="1">
    <location>
        <begin position="325"/>
        <end position="348"/>
    </location>
</feature>
<dbReference type="Gene3D" id="3.40.50.300">
    <property type="entry name" value="P-loop containing nucleotide triphosphate hydrolases"/>
    <property type="match status" value="1"/>
</dbReference>
<proteinExistence type="predicted"/>
<feature type="compositionally biased region" description="Basic and acidic residues" evidence="1">
    <location>
        <begin position="142"/>
        <end position="151"/>
    </location>
</feature>
<keyword evidence="4" id="KW-1185">Reference proteome</keyword>
<evidence type="ECO:0000313" key="4">
    <source>
        <dbReference type="Proteomes" id="UP000502823"/>
    </source>
</evidence>
<dbReference type="Proteomes" id="UP000502823">
    <property type="component" value="Unassembled WGS sequence"/>
</dbReference>
<organism evidence="3 4">
    <name type="scientific">Coptotermes formosanus</name>
    <name type="common">Formosan subterranean termite</name>
    <dbReference type="NCBI Taxonomy" id="36987"/>
    <lineage>
        <taxon>Eukaryota</taxon>
        <taxon>Metazoa</taxon>
        <taxon>Ecdysozoa</taxon>
        <taxon>Arthropoda</taxon>
        <taxon>Hexapoda</taxon>
        <taxon>Insecta</taxon>
        <taxon>Pterygota</taxon>
        <taxon>Neoptera</taxon>
        <taxon>Polyneoptera</taxon>
        <taxon>Dictyoptera</taxon>
        <taxon>Blattodea</taxon>
        <taxon>Blattoidea</taxon>
        <taxon>Termitoidae</taxon>
        <taxon>Rhinotermitidae</taxon>
        <taxon>Coptotermes</taxon>
    </lineage>
</organism>
<dbReference type="CDD" id="cd09913">
    <property type="entry name" value="EHD"/>
    <property type="match status" value="1"/>
</dbReference>
<dbReference type="InterPro" id="IPR027417">
    <property type="entry name" value="P-loop_NTPase"/>
</dbReference>
<feature type="compositionally biased region" description="Acidic residues" evidence="1">
    <location>
        <begin position="165"/>
        <end position="179"/>
    </location>
</feature>
<name>A0A6L2PI85_COPFO</name>
<dbReference type="InParanoid" id="A0A6L2PI85"/>
<sequence>MLQTYYQSYQNGSQKYVKHWTPSQIPVLKLNSSCVSAAQEEQQIPTESECRPYIEKALKQLGTSDATPETTEEGSEELPGRYGSATSEEQGDQSSIDETSAETEAASAEDAGASTEDATARDQETSPSDEETSTEETEETSAEERTARDAHTTPLDETSAASQEDTGEESTEKDVEEGSEVGAAPASDEDSTTDDEAASKSVEDGIGEIRQERSAEETAGEASTEEEGEISVERASTEEGASDAESTTEETESAEVGDAAEGDASAQEGGSDEEGTSAEESQGGESAHDESAEDSTASTEDTAPTASEGEVLSAKESPASDEATSAERDEEGSKSGEDASTVEERETTSTEEDIPSAKSESASAEEVVSVEKGDAEGDSSAEEGGATDEATSTEESDAASVEKGAPSVEGEEAASDEQEGRINADEPSTEEVEQTSAEAPAAISADDESSEATKETSTESTTGEQASVESGEEQESAEISVQSAEEGESDAPASAESIPEEEELTLEVEIPENLRQREHVAQILRLDSESLEKEMILAKTVEATLKELKRVYDNAIKPLEMLFKYRELSNRHFGDPEIFSKPLILFMGPWSGGKSTIINYLLDNEYTRTALRTGAEPSPAYFNILMWGDRVEVLDGTQLAADWTFSGLQKFGQGLLDRLRGLRLPNPLLEKVNIVEIPGILEIRKQVERLFPFNDACQWFIDRADIIFLVYDPSKLDVGPETEAILDQLKGREYQTRIILNKADQVRPEELMRVQGTLIWNISPLMSSSEPPVMYSTSLWSLPYEAGAPTRLLLAQERAFLRDFRDAIDKRVENKIASARRFAVRVRNHAKMVDCYLTTYYNHKSFFGNKKKISDDIIEHPQDYHIYEGLSTLTNISRYDLPDPDVYRDFFRLNPLYDFPLLSSTCTYFRGCPINRLDVAIAYDLPELVGKYKKSVEAALANIQPKS</sequence>
<evidence type="ECO:0000256" key="1">
    <source>
        <dbReference type="SAM" id="MobiDB-lite"/>
    </source>
</evidence>
<feature type="compositionally biased region" description="Low complexity" evidence="1">
    <location>
        <begin position="94"/>
        <end position="117"/>
    </location>
</feature>
<feature type="compositionally biased region" description="Acidic residues" evidence="1">
    <location>
        <begin position="240"/>
        <end position="261"/>
    </location>
</feature>
<feature type="compositionally biased region" description="Acidic residues" evidence="1">
    <location>
        <begin position="187"/>
        <end position="196"/>
    </location>
</feature>
<feature type="compositionally biased region" description="Polar residues" evidence="1">
    <location>
        <begin position="294"/>
        <end position="305"/>
    </location>
</feature>
<dbReference type="Pfam" id="PF16880">
    <property type="entry name" value="EHD_N"/>
    <property type="match status" value="1"/>
</dbReference>
<dbReference type="PANTHER" id="PTHR43681:SF1">
    <property type="entry name" value="SARCALUMENIN"/>
    <property type="match status" value="1"/>
</dbReference>
<evidence type="ECO:0000259" key="2">
    <source>
        <dbReference type="Pfam" id="PF16880"/>
    </source>
</evidence>
<feature type="compositionally biased region" description="Basic and acidic residues" evidence="1">
    <location>
        <begin position="197"/>
        <end position="216"/>
    </location>
</feature>
<dbReference type="InterPro" id="IPR031692">
    <property type="entry name" value="EHD_N"/>
</dbReference>
<feature type="region of interest" description="Disordered" evidence="1">
    <location>
        <begin position="56"/>
        <end position="503"/>
    </location>
</feature>
<dbReference type="OrthoDB" id="422720at2759"/>
<feature type="compositionally biased region" description="Low complexity" evidence="1">
    <location>
        <begin position="356"/>
        <end position="367"/>
    </location>
</feature>
<dbReference type="SUPFAM" id="SSF52540">
    <property type="entry name" value="P-loop containing nucleoside triphosphate hydrolases"/>
    <property type="match status" value="1"/>
</dbReference>
<dbReference type="AlphaFoldDB" id="A0A6L2PI85"/>
<feature type="domain" description="EH" evidence="2">
    <location>
        <begin position="547"/>
        <end position="579"/>
    </location>
</feature>